<dbReference type="EnsemblMetazoa" id="ACOM031450-RA">
    <property type="protein sequence ID" value="ACOM031450-PA.1"/>
    <property type="gene ID" value="ACOM031450"/>
</dbReference>
<keyword evidence="1" id="KW-0812">Transmembrane</keyword>
<keyword evidence="1" id="KW-0472">Membrane</keyword>
<accession>A0A8W7PH97</accession>
<evidence type="ECO:0000313" key="2">
    <source>
        <dbReference type="EnsemblMetazoa" id="ACOM031450-PA.1"/>
    </source>
</evidence>
<reference evidence="2" key="1">
    <citation type="submission" date="2022-08" db="UniProtKB">
        <authorList>
            <consortium name="EnsemblMetazoa"/>
        </authorList>
    </citation>
    <scope>IDENTIFICATION</scope>
</reference>
<evidence type="ECO:0000256" key="1">
    <source>
        <dbReference type="SAM" id="Phobius"/>
    </source>
</evidence>
<dbReference type="Proteomes" id="UP000075882">
    <property type="component" value="Unassembled WGS sequence"/>
</dbReference>
<feature type="transmembrane region" description="Helical" evidence="1">
    <location>
        <begin position="52"/>
        <end position="77"/>
    </location>
</feature>
<dbReference type="AlphaFoldDB" id="A0A8W7PH97"/>
<sequence>MRFTGGSIDVSVTSYLRLIVVSPAMIISPGFFSSSSDSTLLGSSLLPPGDPIWCWDGSCGAAAIVLMIVPCCMPVWLSGASGGGALNDVSCGLVAVMTVLVGNVPGLIEMVELPTLMLLHWPNGSTENGPHTARKVRLGKHHLTAQLPIGGQIELVQLLLIHSNGRRCLERCTQPSVGKLFAFLCLLLLDVLGSDSCRRCGGAMHYHANTTTTNSDGLLLLYRVGLGLQHDLLLLHRLLRYMWRRWHRFAGDSQRGKLRHFGRWVDDVWIVTHLPLPSALHLCGVFVDGKLCHRRRRRIDLTGLTGRIRVIRSLRMMGGHIAGDGFDHAHQYARIRPVALGLHRHQRYERIDHAADVHDRVAGFLAHRRERVDAFESVQQQHDVVQAEKQTDLIVQLLVEAAVQIFLVGLLLGDLAQHLQAADDDAPIGTLQPFGQRRHEAPRHLIRLRVVNVDLVRNVAQHVQPKMVEIVPPRMEAISALGSAPIFAKQSSSDNSSTCGFSNRHSFQKRCKEFLRMFE</sequence>
<organism evidence="2">
    <name type="scientific">Anopheles coluzzii</name>
    <name type="common">African malaria mosquito</name>
    <dbReference type="NCBI Taxonomy" id="1518534"/>
    <lineage>
        <taxon>Eukaryota</taxon>
        <taxon>Metazoa</taxon>
        <taxon>Ecdysozoa</taxon>
        <taxon>Arthropoda</taxon>
        <taxon>Hexapoda</taxon>
        <taxon>Insecta</taxon>
        <taxon>Pterygota</taxon>
        <taxon>Neoptera</taxon>
        <taxon>Endopterygota</taxon>
        <taxon>Diptera</taxon>
        <taxon>Nematocera</taxon>
        <taxon>Culicoidea</taxon>
        <taxon>Culicidae</taxon>
        <taxon>Anophelinae</taxon>
        <taxon>Anopheles</taxon>
    </lineage>
</organism>
<keyword evidence="1" id="KW-1133">Transmembrane helix</keyword>
<feature type="transmembrane region" description="Helical" evidence="1">
    <location>
        <begin position="12"/>
        <end position="32"/>
    </location>
</feature>
<proteinExistence type="predicted"/>
<name>A0A8W7PH97_ANOCL</name>
<feature type="transmembrane region" description="Helical" evidence="1">
    <location>
        <begin position="89"/>
        <end position="108"/>
    </location>
</feature>
<protein>
    <submittedName>
        <fullName evidence="2">Uncharacterized protein</fullName>
    </submittedName>
</protein>